<keyword evidence="2" id="KW-0344">Guanine-nucleotide releasing factor</keyword>
<evidence type="ECO:0000259" key="5">
    <source>
        <dbReference type="PROSITE" id="PS50002"/>
    </source>
</evidence>
<dbReference type="GO" id="GO:0005085">
    <property type="term" value="F:guanyl-nucleotide exchange factor activity"/>
    <property type="evidence" value="ECO:0007669"/>
    <property type="project" value="UniProtKB-KW"/>
</dbReference>
<dbReference type="EMBL" id="NBII01000003">
    <property type="protein sequence ID" value="PAV21445.1"/>
    <property type="molecule type" value="Genomic_DNA"/>
</dbReference>
<sequence length="1193" mass="131297">MPEYVYAVHDFSPEHEDEIEFRAGDRIEVIEKDDMYGDGWWQGKNLFGKIGLFPQSYTTSDPNIFNNTTPQPAPQTNGNGVPEDNGPTTLQTLKEDSEANDEASEAVKKGEHNGVMKATMTDVQEAIEQLGRNDRDGTGSFSFASTHTTDRELESDRETDASAGPESWHKEARSNLAEKARQQQEQLRKEQEAYDAELRLHAAILPEHIPEPPIEFDVSDESEGEEDLSPVEPGPAADTLFPRRDHAHISEEEEEDEESVRQQHIKNTPMTPRAMSHDTEPQSAVSGTKFSNPWNEVDTDEKIPETARQSSFPTETKIEPVSQAPETDIATAVQPHPGIASLVQLHSQSSPPSAQIQRSTSPTSTPVMKRSSREQTTFSRPSTADPEVRAMGSPSALPSPPTSQKGTSNGYSPKSPSKPPSDWTVEDVVDWARSKGFDNSVCDKFVEHEITGDVLLELDANILKTELEIHAFGKRTRIMKEITELRRPPSAMSSVHLAPQGHVRTVSQSMSLPGSAHHSLSSPMTINGVLSPESPPFTSDLSSTLGASVIRRDSDPGSLMRASETDRERDQESTTVNESLTGASGASLVGLGLGVVGTFANSVVGSDEKIDQQKKSRPAYLNLSSDKALNKARSAKFSPSSAMDESIREERSALSDTDSTQALDSRNRRRKLFGRSTGSSNSDQKEGIRRDSKEHQPLTPASGSISVPESPSTKRGSTEDGVKNSQRRKRSVDGSKTSDRLSIFGGNLSLSRSRKPPPRVQSAYAHDDLATEKHSRSLSRLYLGNGSRKASSKSQATIESTSHKGDNDKDSTDSRVLRKRTSSMIDSNSVPGLPGVLKSGQSVLEQIGAPDHNGWMRKKGEHYNTWKLRYFVLKGPHLYYLRSNSKAETKIKGYINIIGYKVIVDENINPGKYGFRLIHESDRTHYFCSDESITVREWMKALMKATIGRDYTKPVISSCNIPTIPLSVAQTMNPAPRPPSPSQRDATQKALRRENPNQLSSRDARILMGLPQGENGYANGEEQIPIANLTSAPPPTRPSRETRRTSVPPVDAPNPNAELIRWANSHLPQSLQISENGEQIYSGLALYRLAEAIKGKSTEPPVPDSAFPTGPNDDRLDGLFKLFDFFLDNDIRMGSVSINDVRQGRTDKIIHLLRSLQSWEEKRRVLARSGGRSTAHTGSFMDTNVGPSAVRAW</sequence>
<accession>A0A286UPP7</accession>
<dbReference type="PROSITE" id="PS50002">
    <property type="entry name" value="SH3"/>
    <property type="match status" value="1"/>
</dbReference>
<evidence type="ECO:0000256" key="3">
    <source>
        <dbReference type="PROSITE-ProRule" id="PRU00192"/>
    </source>
</evidence>
<feature type="compositionally biased region" description="Polar residues" evidence="4">
    <location>
        <begin position="654"/>
        <end position="664"/>
    </location>
</feature>
<dbReference type="Gene3D" id="1.10.150.50">
    <property type="entry name" value="Transcription Factor, Ets-1"/>
    <property type="match status" value="1"/>
</dbReference>
<feature type="region of interest" description="Disordered" evidence="4">
    <location>
        <begin position="631"/>
        <end position="832"/>
    </location>
</feature>
<dbReference type="OrthoDB" id="73680at2759"/>
<feature type="compositionally biased region" description="Polar residues" evidence="4">
    <location>
        <begin position="699"/>
        <end position="715"/>
    </location>
</feature>
<feature type="region of interest" description="Disordered" evidence="4">
    <location>
        <begin position="64"/>
        <end position="116"/>
    </location>
</feature>
<feature type="domain" description="PH" evidence="6">
    <location>
        <begin position="849"/>
        <end position="947"/>
    </location>
</feature>
<evidence type="ECO:0000256" key="1">
    <source>
        <dbReference type="ARBA" id="ARBA00022443"/>
    </source>
</evidence>
<dbReference type="GO" id="GO:0005886">
    <property type="term" value="C:plasma membrane"/>
    <property type="evidence" value="ECO:0007669"/>
    <property type="project" value="TreeGrafter"/>
</dbReference>
<dbReference type="InterPro" id="IPR036028">
    <property type="entry name" value="SH3-like_dom_sf"/>
</dbReference>
<dbReference type="SMART" id="SM00233">
    <property type="entry name" value="PH"/>
    <property type="match status" value="1"/>
</dbReference>
<feature type="compositionally biased region" description="Polar residues" evidence="4">
    <location>
        <begin position="788"/>
        <end position="800"/>
    </location>
</feature>
<evidence type="ECO:0000259" key="7">
    <source>
        <dbReference type="PROSITE" id="PS50021"/>
    </source>
</evidence>
<dbReference type="PANTHER" id="PTHR12092:SF16">
    <property type="entry name" value="PH DOMAIN-CONTAINING PROTEIN"/>
    <property type="match status" value="1"/>
</dbReference>
<reference evidence="9 10" key="1">
    <citation type="journal article" date="2017" name="Mol. Ecol.">
        <title>Comparative and population genomic landscape of Phellinus noxius: A hypervariable fungus causing root rot in trees.</title>
        <authorList>
            <person name="Chung C.L."/>
            <person name="Lee T.J."/>
            <person name="Akiba M."/>
            <person name="Lee H.H."/>
            <person name="Kuo T.H."/>
            <person name="Liu D."/>
            <person name="Ke H.M."/>
            <person name="Yokoi T."/>
            <person name="Roa M.B."/>
            <person name="Lu M.J."/>
            <person name="Chang Y.Y."/>
            <person name="Ann P.J."/>
            <person name="Tsai J.N."/>
            <person name="Chen C.Y."/>
            <person name="Tzean S.S."/>
            <person name="Ota Y."/>
            <person name="Hattori T."/>
            <person name="Sahashi N."/>
            <person name="Liou R.F."/>
            <person name="Kikuchi T."/>
            <person name="Tsai I.J."/>
        </authorList>
    </citation>
    <scope>NUCLEOTIDE SEQUENCE [LARGE SCALE GENOMIC DNA]</scope>
    <source>
        <strain evidence="9 10">FFPRI411160</strain>
    </source>
</reference>
<dbReference type="Pfam" id="PF14604">
    <property type="entry name" value="SH3_9"/>
    <property type="match status" value="1"/>
</dbReference>
<dbReference type="STRING" id="2282107.A0A286UPP7"/>
<feature type="domain" description="SH3" evidence="5">
    <location>
        <begin position="1"/>
        <end position="63"/>
    </location>
</feature>
<feature type="compositionally biased region" description="Polar residues" evidence="4">
    <location>
        <begin position="64"/>
        <end position="79"/>
    </location>
</feature>
<feature type="domain" description="Calponin-homology (CH)" evidence="7">
    <location>
        <begin position="1053"/>
        <end position="1161"/>
    </location>
</feature>
<feature type="region of interest" description="Disordered" evidence="4">
    <location>
        <begin position="1028"/>
        <end position="1054"/>
    </location>
</feature>
<feature type="region of interest" description="Disordered" evidence="4">
    <location>
        <begin position="969"/>
        <end position="1003"/>
    </location>
</feature>
<dbReference type="FunCoup" id="A0A286UPP7">
    <property type="interactions" value="47"/>
</dbReference>
<dbReference type="PROSITE" id="PS50105">
    <property type="entry name" value="SAM_DOMAIN"/>
    <property type="match status" value="1"/>
</dbReference>
<dbReference type="InterPro" id="IPR001452">
    <property type="entry name" value="SH3_domain"/>
</dbReference>
<proteinExistence type="predicted"/>
<feature type="region of interest" description="Disordered" evidence="4">
    <location>
        <begin position="533"/>
        <end position="581"/>
    </location>
</feature>
<feature type="compositionally biased region" description="Polar residues" evidence="4">
    <location>
        <begin position="536"/>
        <end position="546"/>
    </location>
</feature>
<feature type="compositionally biased region" description="Basic and acidic residues" evidence="4">
    <location>
        <begin position="563"/>
        <end position="572"/>
    </location>
</feature>
<dbReference type="Pfam" id="PF07647">
    <property type="entry name" value="SAM_2"/>
    <property type="match status" value="1"/>
</dbReference>
<feature type="compositionally biased region" description="Polar residues" evidence="4">
    <location>
        <begin position="281"/>
        <end position="294"/>
    </location>
</feature>
<dbReference type="PRINTS" id="PR00452">
    <property type="entry name" value="SH3DOMAIN"/>
</dbReference>
<feature type="compositionally biased region" description="Acidic residues" evidence="4">
    <location>
        <begin position="217"/>
        <end position="229"/>
    </location>
</feature>
<dbReference type="CDD" id="cd09535">
    <property type="entry name" value="SAM_BOI-like_fungal"/>
    <property type="match status" value="1"/>
</dbReference>
<feature type="compositionally biased region" description="Basic and acidic residues" evidence="4">
    <location>
        <begin position="683"/>
        <end position="696"/>
    </location>
</feature>
<evidence type="ECO:0000313" key="9">
    <source>
        <dbReference type="EMBL" id="PAV21445.1"/>
    </source>
</evidence>
<name>A0A286UPP7_9AGAM</name>
<dbReference type="GO" id="GO:0030036">
    <property type="term" value="P:actin cytoskeleton organization"/>
    <property type="evidence" value="ECO:0007669"/>
    <property type="project" value="TreeGrafter"/>
</dbReference>
<dbReference type="InterPro" id="IPR001849">
    <property type="entry name" value="PH_domain"/>
</dbReference>
<keyword evidence="10" id="KW-1185">Reference proteome</keyword>
<dbReference type="InterPro" id="IPR037370">
    <property type="entry name" value="Pleckstrin"/>
</dbReference>
<dbReference type="PANTHER" id="PTHR12092">
    <property type="entry name" value="PLECKSTRIN"/>
    <property type="match status" value="1"/>
</dbReference>
<feature type="region of interest" description="Disordered" evidence="4">
    <location>
        <begin position="205"/>
        <end position="423"/>
    </location>
</feature>
<dbReference type="AlphaFoldDB" id="A0A286UPP7"/>
<organism evidence="9 10">
    <name type="scientific">Pyrrhoderma noxium</name>
    <dbReference type="NCBI Taxonomy" id="2282107"/>
    <lineage>
        <taxon>Eukaryota</taxon>
        <taxon>Fungi</taxon>
        <taxon>Dikarya</taxon>
        <taxon>Basidiomycota</taxon>
        <taxon>Agaricomycotina</taxon>
        <taxon>Agaricomycetes</taxon>
        <taxon>Hymenochaetales</taxon>
        <taxon>Hymenochaetaceae</taxon>
        <taxon>Pyrrhoderma</taxon>
    </lineage>
</organism>
<feature type="compositionally biased region" description="Basic and acidic residues" evidence="4">
    <location>
        <begin position="105"/>
        <end position="114"/>
    </location>
</feature>
<feature type="compositionally biased region" description="Basic and acidic residues" evidence="4">
    <location>
        <begin position="148"/>
        <end position="160"/>
    </location>
</feature>
<dbReference type="SMART" id="SM00326">
    <property type="entry name" value="SH3"/>
    <property type="match status" value="1"/>
</dbReference>
<dbReference type="CDD" id="cd13316">
    <property type="entry name" value="PH_Boi"/>
    <property type="match status" value="1"/>
</dbReference>
<dbReference type="Gene3D" id="2.30.29.30">
    <property type="entry name" value="Pleckstrin-homology domain (PH domain)/Phosphotyrosine-binding domain (PTB)"/>
    <property type="match status" value="1"/>
</dbReference>
<dbReference type="InterPro" id="IPR011993">
    <property type="entry name" value="PH-like_dom_sf"/>
</dbReference>
<evidence type="ECO:0008006" key="11">
    <source>
        <dbReference type="Google" id="ProtNLM"/>
    </source>
</evidence>
<dbReference type="CDD" id="cd00174">
    <property type="entry name" value="SH3"/>
    <property type="match status" value="1"/>
</dbReference>
<dbReference type="InterPro" id="IPR013761">
    <property type="entry name" value="SAM/pointed_sf"/>
</dbReference>
<feature type="region of interest" description="Disordered" evidence="4">
    <location>
        <begin position="131"/>
        <end position="191"/>
    </location>
</feature>
<dbReference type="Pfam" id="PF00169">
    <property type="entry name" value="PH"/>
    <property type="match status" value="1"/>
</dbReference>
<comment type="caution">
    <text evidence="9">The sequence shown here is derived from an EMBL/GenBank/DDBJ whole genome shotgun (WGS) entry which is preliminary data.</text>
</comment>
<dbReference type="SMART" id="SM00454">
    <property type="entry name" value="SAM"/>
    <property type="match status" value="1"/>
</dbReference>
<evidence type="ECO:0000259" key="8">
    <source>
        <dbReference type="PROSITE" id="PS50105"/>
    </source>
</evidence>
<dbReference type="SUPFAM" id="SSF47769">
    <property type="entry name" value="SAM/Pointed domain"/>
    <property type="match status" value="1"/>
</dbReference>
<feature type="compositionally biased region" description="Polar residues" evidence="4">
    <location>
        <begin position="402"/>
        <end position="411"/>
    </location>
</feature>
<feature type="compositionally biased region" description="Basic and acidic residues" evidence="4">
    <location>
        <begin position="241"/>
        <end position="250"/>
    </location>
</feature>
<protein>
    <recommendedName>
        <fullName evidence="11">Phospholipid binding</fullName>
    </recommendedName>
</protein>
<gene>
    <name evidence="9" type="ORF">PNOK_0407200</name>
</gene>
<evidence type="ECO:0000259" key="6">
    <source>
        <dbReference type="PROSITE" id="PS50003"/>
    </source>
</evidence>
<dbReference type="SUPFAM" id="SSF50729">
    <property type="entry name" value="PH domain-like"/>
    <property type="match status" value="1"/>
</dbReference>
<evidence type="ECO:0000313" key="10">
    <source>
        <dbReference type="Proteomes" id="UP000217199"/>
    </source>
</evidence>
<keyword evidence="1 3" id="KW-0728">SH3 domain</keyword>
<dbReference type="SUPFAM" id="SSF50044">
    <property type="entry name" value="SH3-domain"/>
    <property type="match status" value="1"/>
</dbReference>
<feature type="compositionally biased region" description="Basic and acidic residues" evidence="4">
    <location>
        <begin position="801"/>
        <end position="816"/>
    </location>
</feature>
<feature type="domain" description="SAM" evidence="8">
    <location>
        <begin position="423"/>
        <end position="488"/>
    </location>
</feature>
<evidence type="ECO:0000256" key="2">
    <source>
        <dbReference type="ARBA" id="ARBA00022658"/>
    </source>
</evidence>
<dbReference type="InterPro" id="IPR001715">
    <property type="entry name" value="CH_dom"/>
</dbReference>
<evidence type="ECO:0000256" key="4">
    <source>
        <dbReference type="SAM" id="MobiDB-lite"/>
    </source>
</evidence>
<feature type="compositionally biased region" description="Polar residues" evidence="4">
    <location>
        <begin position="344"/>
        <end position="366"/>
    </location>
</feature>
<dbReference type="Proteomes" id="UP000217199">
    <property type="component" value="Unassembled WGS sequence"/>
</dbReference>
<dbReference type="InterPro" id="IPR001660">
    <property type="entry name" value="SAM"/>
</dbReference>
<dbReference type="PROSITE" id="PS50021">
    <property type="entry name" value="CH"/>
    <property type="match status" value="1"/>
</dbReference>
<dbReference type="InParanoid" id="A0A286UPP7"/>
<feature type="compositionally biased region" description="Basic and acidic residues" evidence="4">
    <location>
        <begin position="765"/>
        <end position="775"/>
    </location>
</feature>
<feature type="compositionally biased region" description="Basic and acidic residues" evidence="4">
    <location>
        <begin position="167"/>
        <end position="191"/>
    </location>
</feature>
<dbReference type="Gene3D" id="2.30.30.40">
    <property type="entry name" value="SH3 Domains"/>
    <property type="match status" value="1"/>
</dbReference>
<dbReference type="PROSITE" id="PS50003">
    <property type="entry name" value="PH_DOMAIN"/>
    <property type="match status" value="1"/>
</dbReference>